<evidence type="ECO:0000256" key="2">
    <source>
        <dbReference type="SAM" id="SignalP"/>
    </source>
</evidence>
<accession>A0A915AN95</accession>
<feature type="compositionally biased region" description="Pro residues" evidence="1">
    <location>
        <begin position="106"/>
        <end position="117"/>
    </location>
</feature>
<feature type="compositionally biased region" description="Polar residues" evidence="1">
    <location>
        <begin position="212"/>
        <end position="223"/>
    </location>
</feature>
<dbReference type="WBParaSite" id="PgR012_g062_t04">
    <property type="protein sequence ID" value="PgR012_g062_t04"/>
    <property type="gene ID" value="PgR012_g062"/>
</dbReference>
<dbReference type="WBParaSite" id="PgR012_g062_t01">
    <property type="protein sequence ID" value="PgR012_g062_t01"/>
    <property type="gene ID" value="PgR012_g062"/>
</dbReference>
<evidence type="ECO:0000256" key="1">
    <source>
        <dbReference type="SAM" id="MobiDB-lite"/>
    </source>
</evidence>
<organism evidence="3 5">
    <name type="scientific">Parascaris univalens</name>
    <name type="common">Nematode worm</name>
    <dbReference type="NCBI Taxonomy" id="6257"/>
    <lineage>
        <taxon>Eukaryota</taxon>
        <taxon>Metazoa</taxon>
        <taxon>Ecdysozoa</taxon>
        <taxon>Nematoda</taxon>
        <taxon>Chromadorea</taxon>
        <taxon>Rhabditida</taxon>
        <taxon>Spirurina</taxon>
        <taxon>Ascaridomorpha</taxon>
        <taxon>Ascaridoidea</taxon>
        <taxon>Ascarididae</taxon>
        <taxon>Parascaris</taxon>
    </lineage>
</organism>
<feature type="compositionally biased region" description="Acidic residues" evidence="1">
    <location>
        <begin position="316"/>
        <end position="326"/>
    </location>
</feature>
<evidence type="ECO:0000313" key="3">
    <source>
        <dbReference type="Proteomes" id="UP000887569"/>
    </source>
</evidence>
<feature type="compositionally biased region" description="Basic and acidic residues" evidence="1">
    <location>
        <begin position="173"/>
        <end position="194"/>
    </location>
</feature>
<feature type="compositionally biased region" description="Basic and acidic residues" evidence="1">
    <location>
        <begin position="38"/>
        <end position="56"/>
    </location>
</feature>
<feature type="signal peptide" evidence="2">
    <location>
        <begin position="1"/>
        <end position="19"/>
    </location>
</feature>
<feature type="compositionally biased region" description="Basic and acidic residues" evidence="1">
    <location>
        <begin position="254"/>
        <end position="263"/>
    </location>
</feature>
<feature type="region of interest" description="Disordered" evidence="1">
    <location>
        <begin position="38"/>
        <end position="345"/>
    </location>
</feature>
<name>A0A915AN95_PARUN</name>
<keyword evidence="3" id="KW-1185">Reference proteome</keyword>
<reference evidence="4 5" key="1">
    <citation type="submission" date="2022-11" db="UniProtKB">
        <authorList>
            <consortium name="WormBaseParasite"/>
        </authorList>
    </citation>
    <scope>IDENTIFICATION</scope>
</reference>
<evidence type="ECO:0000313" key="4">
    <source>
        <dbReference type="WBParaSite" id="PgR012_g062_t01"/>
    </source>
</evidence>
<evidence type="ECO:0000313" key="5">
    <source>
        <dbReference type="WBParaSite" id="PgR012_g062_t04"/>
    </source>
</evidence>
<feature type="compositionally biased region" description="Basic and acidic residues" evidence="1">
    <location>
        <begin position="280"/>
        <end position="294"/>
    </location>
</feature>
<feature type="compositionally biased region" description="Basic and acidic residues" evidence="1">
    <location>
        <begin position="237"/>
        <end position="246"/>
    </location>
</feature>
<sequence>MSPLMDLLIILHILWISLSIILCITKKRRTERTESLFDLRADKAETDGSQGPDEKNTPTLGSNEKKAESLTPTAIGTTKPTKCASEVTQPLPASSTPSQPSRVITPPSPMFKSPPPRHPLKAPVKESTPLKYPDAKAKIVEPPAAIKNQPSAAAKPGSINQLSSDSRAAPGDVDAKAVGEAKNQGEERVKDKKNNTKLCDTPLRGKEKQASKRGSTPKSSKTKQCNDAKKNLMKQIKGKDETKTDTTDEPQLPSEKKHAKEISFKSSKANQAKAQFISGRKMDDGHEAKEELFKSYKMGKGAFKTGKTNKEKASQEDDDDYDEGDDTLQGIKSLKQDLDIPSTVD</sequence>
<dbReference type="AlphaFoldDB" id="A0A915AN95"/>
<feature type="compositionally biased region" description="Polar residues" evidence="1">
    <location>
        <begin position="264"/>
        <end position="273"/>
    </location>
</feature>
<dbReference type="Proteomes" id="UP000887569">
    <property type="component" value="Unplaced"/>
</dbReference>
<keyword evidence="2" id="KW-0732">Signal</keyword>
<proteinExistence type="predicted"/>
<feature type="chain" id="PRO_5041111685" evidence="2">
    <location>
        <begin position="20"/>
        <end position="345"/>
    </location>
</feature>
<protein>
    <submittedName>
        <fullName evidence="4 5">Glycosyltransferase family 92 protein</fullName>
    </submittedName>
</protein>
<feature type="compositionally biased region" description="Polar residues" evidence="1">
    <location>
        <begin position="70"/>
        <end position="102"/>
    </location>
</feature>